<organism evidence="1 2">
    <name type="scientific">Chitinophaga ginsengisegetis</name>
    <dbReference type="NCBI Taxonomy" id="393003"/>
    <lineage>
        <taxon>Bacteria</taxon>
        <taxon>Pseudomonadati</taxon>
        <taxon>Bacteroidota</taxon>
        <taxon>Chitinophagia</taxon>
        <taxon>Chitinophagales</taxon>
        <taxon>Chitinophagaceae</taxon>
        <taxon>Chitinophaga</taxon>
    </lineage>
</organism>
<protein>
    <recommendedName>
        <fullName evidence="3">DUF4595 domain-containing protein</fullName>
    </recommendedName>
</protein>
<dbReference type="AlphaFoldDB" id="A0A1T5NZA4"/>
<dbReference type="STRING" id="393003.SAMN05660461_3175"/>
<gene>
    <name evidence="1" type="ORF">SAMN05660461_3175</name>
</gene>
<proteinExistence type="predicted"/>
<evidence type="ECO:0008006" key="3">
    <source>
        <dbReference type="Google" id="ProtNLM"/>
    </source>
</evidence>
<evidence type="ECO:0000313" key="1">
    <source>
        <dbReference type="EMBL" id="SKD05717.1"/>
    </source>
</evidence>
<accession>A0A1T5NZA4</accession>
<dbReference type="Proteomes" id="UP000190166">
    <property type="component" value="Unassembled WGS sequence"/>
</dbReference>
<sequence>MRLSLLYPVKILLYYTALLLLIIAPACQCKKDNSVTPPPRPEPPKDIYLVTAIRVNNIPKDSLVYNDKHQVTERWDYNPTYRIWQNYIAYTYNQEGYVSMARYYNENDNTIRSLSQKDSVAWNADRFIIYTTFYRELGNEISGYDTLNYLQTNNQRMLTLVGTKDTISIVVGVAVLYKQYQYNGKDITQFQDINWYHVYNGEPELLSNTFDLAYLPLENPLFPQVSKNPLLFRTIGGDNFPYPSDNYYPYLLSEHLTAAFTYKTDNVPPKICPITYKMYDTTQYPQTQSIPGINKTIAYTYKVIKAD</sequence>
<dbReference type="EMBL" id="FUZZ01000002">
    <property type="protein sequence ID" value="SKD05717.1"/>
    <property type="molecule type" value="Genomic_DNA"/>
</dbReference>
<reference evidence="1 2" key="1">
    <citation type="submission" date="2017-02" db="EMBL/GenBank/DDBJ databases">
        <authorList>
            <person name="Peterson S.W."/>
        </authorList>
    </citation>
    <scope>NUCLEOTIDE SEQUENCE [LARGE SCALE GENOMIC DNA]</scope>
    <source>
        <strain evidence="1 2">DSM 18108</strain>
    </source>
</reference>
<name>A0A1T5NZA4_9BACT</name>
<keyword evidence="2" id="KW-1185">Reference proteome</keyword>
<evidence type="ECO:0000313" key="2">
    <source>
        <dbReference type="Proteomes" id="UP000190166"/>
    </source>
</evidence>